<dbReference type="AlphaFoldDB" id="A0A3M2JKZ8"/>
<evidence type="ECO:0008006" key="3">
    <source>
        <dbReference type="Google" id="ProtNLM"/>
    </source>
</evidence>
<accession>A0A3M2JKZ8</accession>
<reference evidence="1 2" key="1">
    <citation type="submission" date="2018-10" db="EMBL/GenBank/DDBJ databases">
        <title>Isolation, diversity and antifungal activity of actinobacteria from wheat.</title>
        <authorList>
            <person name="Han C."/>
        </authorList>
    </citation>
    <scope>NUCLEOTIDE SEQUENCE [LARGE SCALE GENOMIC DNA]</scope>
    <source>
        <strain evidence="1 2">NEAU-YY56</strain>
    </source>
</reference>
<dbReference type="Proteomes" id="UP000269289">
    <property type="component" value="Unassembled WGS sequence"/>
</dbReference>
<sequence length="122" mass="13534">MATSEELAEQVTRLDGYIASALVDHTSGMTLQSQSRTDFDIELAAAASTELVRAELRVLEHLGATDHVQDILITLGDQYHLIYMPQIDSMRGLFAFLVLDRSRANLALARRFLTQASEIAEL</sequence>
<protein>
    <recommendedName>
        <fullName evidence="3">Roadblock/LC7 domain-containing protein</fullName>
    </recommendedName>
</protein>
<dbReference type="EMBL" id="RFFI01000028">
    <property type="protein sequence ID" value="RMI12841.1"/>
    <property type="molecule type" value="Genomic_DNA"/>
</dbReference>
<proteinExistence type="predicted"/>
<evidence type="ECO:0000313" key="1">
    <source>
        <dbReference type="EMBL" id="RMI12841.1"/>
    </source>
</evidence>
<dbReference type="RefSeq" id="WP_122148728.1">
    <property type="nucleotide sequence ID" value="NZ_RFFI01000028.1"/>
</dbReference>
<organism evidence="1 2">
    <name type="scientific">Cellulomonas triticagri</name>
    <dbReference type="NCBI Taxonomy" id="2483352"/>
    <lineage>
        <taxon>Bacteria</taxon>
        <taxon>Bacillati</taxon>
        <taxon>Actinomycetota</taxon>
        <taxon>Actinomycetes</taxon>
        <taxon>Micrococcales</taxon>
        <taxon>Cellulomonadaceae</taxon>
        <taxon>Cellulomonas</taxon>
    </lineage>
</organism>
<keyword evidence="2" id="KW-1185">Reference proteome</keyword>
<dbReference type="OrthoDB" id="3781969at2"/>
<evidence type="ECO:0000313" key="2">
    <source>
        <dbReference type="Proteomes" id="UP000269289"/>
    </source>
</evidence>
<name>A0A3M2JKZ8_9CELL</name>
<gene>
    <name evidence="1" type="ORF">EBM89_06990</name>
</gene>
<comment type="caution">
    <text evidence="1">The sequence shown here is derived from an EMBL/GenBank/DDBJ whole genome shotgun (WGS) entry which is preliminary data.</text>
</comment>